<dbReference type="EMBL" id="AYMZ01000006">
    <property type="protein sequence ID" value="ETF07813.1"/>
    <property type="molecule type" value="Genomic_DNA"/>
</dbReference>
<sequence length="112" mass="11952">MEAFLAVLAMGFDVVFLTGRGHVDVPLGLGGKVAGSFGDGDDVDVATGIELQVTIALYARREMKGGLSPFISKRQFMSAGDTRPLSKSWLNISTTISKFEQMAEPATASPWI</sequence>
<gene>
    <name evidence="1" type="ORF">PMO01_15010</name>
</gene>
<dbReference type="AlphaFoldDB" id="V8R826"/>
<accession>V8R826</accession>
<dbReference type="Proteomes" id="UP000024771">
    <property type="component" value="Chromosome"/>
</dbReference>
<protein>
    <submittedName>
        <fullName evidence="1">Uncharacterized protein</fullName>
    </submittedName>
</protein>
<organism evidence="1 2">
    <name type="scientific">Pseudomonas moraviensis R28-S</name>
    <dbReference type="NCBI Taxonomy" id="1395516"/>
    <lineage>
        <taxon>Bacteria</taxon>
        <taxon>Pseudomonadati</taxon>
        <taxon>Pseudomonadota</taxon>
        <taxon>Gammaproteobacteria</taxon>
        <taxon>Pseudomonadales</taxon>
        <taxon>Pseudomonadaceae</taxon>
        <taxon>Pseudomonas</taxon>
    </lineage>
</organism>
<proteinExistence type="predicted"/>
<evidence type="ECO:0000313" key="2">
    <source>
        <dbReference type="Proteomes" id="UP000024771"/>
    </source>
</evidence>
<name>V8R826_9PSED</name>
<comment type="caution">
    <text evidence="1">The sequence shown here is derived from an EMBL/GenBank/DDBJ whole genome shotgun (WGS) entry which is preliminary data.</text>
</comment>
<dbReference type="PATRIC" id="fig|1395516.4.peg.3052"/>
<dbReference type="HOGENOM" id="CLU_2143693_0_0_6"/>
<evidence type="ECO:0000313" key="1">
    <source>
        <dbReference type="EMBL" id="ETF07813.1"/>
    </source>
</evidence>
<reference evidence="1 2" key="1">
    <citation type="journal article" date="2014" name="Genome Announc.">
        <title>Draft Genome Sequence of Pseudomonas moraviensis R28-S.</title>
        <authorList>
            <person name="Hunter S.S."/>
            <person name="Yano H."/>
            <person name="Loftie-Eaton W."/>
            <person name="Hughes J."/>
            <person name="De Gelder L."/>
            <person name="Stragier P."/>
            <person name="De Vos P."/>
            <person name="Settles M.L."/>
            <person name="Top E.M."/>
        </authorList>
    </citation>
    <scope>NUCLEOTIDE SEQUENCE [LARGE SCALE GENOMIC DNA]</scope>
    <source>
        <strain evidence="2">R28</strain>
    </source>
</reference>